<gene>
    <name evidence="2" type="ORF">IV494_04135</name>
</gene>
<reference evidence="2 3" key="1">
    <citation type="submission" date="2020-11" db="EMBL/GenBank/DDBJ databases">
        <title>Kaistella gelatinilytica sp. nov., a flavobacterium isolated from Antarctic Soil.</title>
        <authorList>
            <person name="Li J."/>
        </authorList>
    </citation>
    <scope>NUCLEOTIDE SEQUENCE [LARGE SCALE GENOMIC DNA]</scope>
    <source>
        <strain evidence="2 3">G5-32</strain>
    </source>
</reference>
<protein>
    <submittedName>
        <fullName evidence="2">Phosphoribosyl-ATP pyrophosphatase</fullName>
    </submittedName>
</protein>
<name>A0ABS0F9G8_9FLAO</name>
<evidence type="ECO:0000313" key="2">
    <source>
        <dbReference type="EMBL" id="MBF8456363.1"/>
    </source>
</evidence>
<proteinExistence type="predicted"/>
<sequence length="165" mass="18680">MGNKYESLEELRRKKALLKKDISGMEELLTFENTKESLSALTHGFTDKYLKSEIQPDGETKVALKTQEIFKEVSNTVKDSLLSRHSVLGFAKSGAGLNVIENTLKIAAVTFVGNFAKKNLRNTNWKKKAIGLALIYLAPIILRFIRQKLENYQKNRTTSSMEQLI</sequence>
<accession>A0ABS0F9G8</accession>
<keyword evidence="3" id="KW-1185">Reference proteome</keyword>
<keyword evidence="1" id="KW-0812">Transmembrane</keyword>
<organism evidence="2 3">
    <name type="scientific">Kaistella gelatinilytica</name>
    <dbReference type="NCBI Taxonomy" id="2787636"/>
    <lineage>
        <taxon>Bacteria</taxon>
        <taxon>Pseudomonadati</taxon>
        <taxon>Bacteroidota</taxon>
        <taxon>Flavobacteriia</taxon>
        <taxon>Flavobacteriales</taxon>
        <taxon>Weeksellaceae</taxon>
        <taxon>Chryseobacterium group</taxon>
        <taxon>Kaistella</taxon>
    </lineage>
</organism>
<comment type="caution">
    <text evidence="2">The sequence shown here is derived from an EMBL/GenBank/DDBJ whole genome shotgun (WGS) entry which is preliminary data.</text>
</comment>
<keyword evidence="1" id="KW-0472">Membrane</keyword>
<dbReference type="Proteomes" id="UP000660070">
    <property type="component" value="Unassembled WGS sequence"/>
</dbReference>
<feature type="transmembrane region" description="Helical" evidence="1">
    <location>
        <begin position="129"/>
        <end position="146"/>
    </location>
</feature>
<dbReference type="RefSeq" id="WP_196078889.1">
    <property type="nucleotide sequence ID" value="NZ_JADPVI010000001.1"/>
</dbReference>
<evidence type="ECO:0000313" key="3">
    <source>
        <dbReference type="Proteomes" id="UP000660070"/>
    </source>
</evidence>
<dbReference type="EMBL" id="JADPVI010000001">
    <property type="protein sequence ID" value="MBF8456363.1"/>
    <property type="molecule type" value="Genomic_DNA"/>
</dbReference>
<evidence type="ECO:0000256" key="1">
    <source>
        <dbReference type="SAM" id="Phobius"/>
    </source>
</evidence>
<keyword evidence="1" id="KW-1133">Transmembrane helix</keyword>